<protein>
    <recommendedName>
        <fullName evidence="3">HeH/LEM domain-containing protein</fullName>
    </recommendedName>
</protein>
<accession>A0A239BTC2</accession>
<evidence type="ECO:0000313" key="1">
    <source>
        <dbReference type="EMBL" id="SNS10413.1"/>
    </source>
</evidence>
<proteinExistence type="predicted"/>
<evidence type="ECO:0000313" key="2">
    <source>
        <dbReference type="Proteomes" id="UP000198407"/>
    </source>
</evidence>
<dbReference type="OrthoDB" id="7031873at2"/>
<gene>
    <name evidence="1" type="ORF">SAMN05444352_103150</name>
</gene>
<dbReference type="EMBL" id="FZOL01000003">
    <property type="protein sequence ID" value="SNS10413.1"/>
    <property type="molecule type" value="Genomic_DNA"/>
</dbReference>
<organism evidence="1 2">
    <name type="scientific">Pseudomonas japonica</name>
    <dbReference type="NCBI Taxonomy" id="256466"/>
    <lineage>
        <taxon>Bacteria</taxon>
        <taxon>Pseudomonadati</taxon>
        <taxon>Pseudomonadota</taxon>
        <taxon>Gammaproteobacteria</taxon>
        <taxon>Pseudomonadales</taxon>
        <taxon>Pseudomonadaceae</taxon>
        <taxon>Pseudomonas</taxon>
    </lineage>
</organism>
<dbReference type="Proteomes" id="UP000198407">
    <property type="component" value="Unassembled WGS sequence"/>
</dbReference>
<name>A0A239BTC2_9PSED</name>
<keyword evidence="2" id="KW-1185">Reference proteome</keyword>
<sequence length="108" mass="11403">MSDKTLKVKPWGKDQGDFVVIDAGAYDESIHTLFEAAAVKEGSVADIKAKLDALGIEYKAGASKSQLEALLEQAAAVADVQAKLTEKGIQFEPGATLEGLQKLLAEAQ</sequence>
<dbReference type="InterPro" id="IPR036361">
    <property type="entry name" value="SAP_dom_sf"/>
</dbReference>
<dbReference type="Gene3D" id="1.10.720.30">
    <property type="entry name" value="SAP domain"/>
    <property type="match status" value="2"/>
</dbReference>
<dbReference type="STRING" id="1215104.GCA_000730585_02811"/>
<dbReference type="RefSeq" id="WP_042125045.1">
    <property type="nucleotide sequence ID" value="NZ_FZOL01000003.1"/>
</dbReference>
<evidence type="ECO:0008006" key="3">
    <source>
        <dbReference type="Google" id="ProtNLM"/>
    </source>
</evidence>
<reference evidence="2" key="1">
    <citation type="submission" date="2017-06" db="EMBL/GenBank/DDBJ databases">
        <authorList>
            <person name="Varghese N."/>
            <person name="Submissions S."/>
        </authorList>
    </citation>
    <scope>NUCLEOTIDE SEQUENCE [LARGE SCALE GENOMIC DNA]</scope>
    <source>
        <strain evidence="2">DSM 22348</strain>
    </source>
</reference>
<dbReference type="AlphaFoldDB" id="A0A239BTC2"/>